<gene>
    <name evidence="1" type="ORF">A3C81_00655</name>
</gene>
<sequence>MMSHGRTVDDLTEEEKERAKLSAVRFKELLEIAFNVDARHNKAEMATALSVRKELEEMGFTITWSANMPMGYHGDYRIEIDIVLWLPKMVQ</sequence>
<dbReference type="EMBL" id="MGJY01000012">
    <property type="protein sequence ID" value="OGN16463.1"/>
    <property type="molecule type" value="Genomic_DNA"/>
</dbReference>
<protein>
    <submittedName>
        <fullName evidence="1">Uncharacterized protein</fullName>
    </submittedName>
</protein>
<evidence type="ECO:0000313" key="1">
    <source>
        <dbReference type="EMBL" id="OGN16463.1"/>
    </source>
</evidence>
<comment type="caution">
    <text evidence="1">The sequence shown here is derived from an EMBL/GenBank/DDBJ whole genome shotgun (WGS) entry which is preliminary data.</text>
</comment>
<evidence type="ECO:0000313" key="2">
    <source>
        <dbReference type="Proteomes" id="UP000177796"/>
    </source>
</evidence>
<proteinExistence type="predicted"/>
<dbReference type="Proteomes" id="UP000177796">
    <property type="component" value="Unassembled WGS sequence"/>
</dbReference>
<accession>A0A1F8FTG9</accession>
<dbReference type="AlphaFoldDB" id="A0A1F8FTG9"/>
<reference evidence="1 2" key="1">
    <citation type="journal article" date="2016" name="Nat. Commun.">
        <title>Thousands of microbial genomes shed light on interconnected biogeochemical processes in an aquifer system.</title>
        <authorList>
            <person name="Anantharaman K."/>
            <person name="Brown C.T."/>
            <person name="Hug L.A."/>
            <person name="Sharon I."/>
            <person name="Castelle C.J."/>
            <person name="Probst A.J."/>
            <person name="Thomas B.C."/>
            <person name="Singh A."/>
            <person name="Wilkins M.J."/>
            <person name="Karaoz U."/>
            <person name="Brodie E.L."/>
            <person name="Williams K.H."/>
            <person name="Hubbard S.S."/>
            <person name="Banfield J.F."/>
        </authorList>
    </citation>
    <scope>NUCLEOTIDE SEQUENCE [LARGE SCALE GENOMIC DNA]</scope>
</reference>
<name>A0A1F8FTG9_9BACT</name>
<organism evidence="1 2">
    <name type="scientific">Candidatus Yanofskybacteria bacterium RIFCSPHIGHO2_02_FULL_46_19</name>
    <dbReference type="NCBI Taxonomy" id="1802684"/>
    <lineage>
        <taxon>Bacteria</taxon>
        <taxon>Candidatus Yanofskyibacteriota</taxon>
    </lineage>
</organism>